<accession>A0A8K0JN02</accession>
<keyword evidence="4" id="KW-1185">Reference proteome</keyword>
<dbReference type="AlphaFoldDB" id="A0A8K0JN02"/>
<dbReference type="PANTHER" id="PTHR43625:SF40">
    <property type="entry name" value="ALDO-KETO REDUCTASE YAKC [NADP(+)]"/>
    <property type="match status" value="1"/>
</dbReference>
<evidence type="ECO:0000313" key="3">
    <source>
        <dbReference type="EMBL" id="KAG7553584.1"/>
    </source>
</evidence>
<evidence type="ECO:0000259" key="2">
    <source>
        <dbReference type="Pfam" id="PF00248"/>
    </source>
</evidence>
<dbReference type="GO" id="GO:0016491">
    <property type="term" value="F:oxidoreductase activity"/>
    <property type="evidence" value="ECO:0007669"/>
    <property type="project" value="UniProtKB-KW"/>
</dbReference>
<proteinExistence type="predicted"/>
<dbReference type="PANTHER" id="PTHR43625">
    <property type="entry name" value="AFLATOXIN B1 ALDEHYDE REDUCTASE"/>
    <property type="match status" value="1"/>
</dbReference>
<protein>
    <recommendedName>
        <fullName evidence="2">NADP-dependent oxidoreductase domain-containing protein</fullName>
    </recommendedName>
</protein>
<evidence type="ECO:0000313" key="4">
    <source>
        <dbReference type="Proteomes" id="UP000812966"/>
    </source>
</evidence>
<dbReference type="GO" id="GO:0005737">
    <property type="term" value="C:cytoplasm"/>
    <property type="evidence" value="ECO:0007669"/>
    <property type="project" value="TreeGrafter"/>
</dbReference>
<dbReference type="SUPFAM" id="SSF51430">
    <property type="entry name" value="NAD(P)-linked oxidoreductase"/>
    <property type="match status" value="1"/>
</dbReference>
<dbReference type="InterPro" id="IPR023210">
    <property type="entry name" value="NADP_OxRdtase_dom"/>
</dbReference>
<dbReference type="InterPro" id="IPR050791">
    <property type="entry name" value="Aldo-Keto_reductase"/>
</dbReference>
<dbReference type="InterPro" id="IPR020471">
    <property type="entry name" value="AKR"/>
</dbReference>
<keyword evidence="1" id="KW-0560">Oxidoreductase</keyword>
<dbReference type="InterPro" id="IPR036812">
    <property type="entry name" value="NAD(P)_OxRdtase_dom_sf"/>
</dbReference>
<dbReference type="EMBL" id="JABELV010000052">
    <property type="protein sequence ID" value="KAG7553584.1"/>
    <property type="molecule type" value="Genomic_DNA"/>
</dbReference>
<evidence type="ECO:0000256" key="1">
    <source>
        <dbReference type="ARBA" id="ARBA00023002"/>
    </source>
</evidence>
<dbReference type="Proteomes" id="UP000812966">
    <property type="component" value="Unassembled WGS sequence"/>
</dbReference>
<comment type="caution">
    <text evidence="3">The sequence shown here is derived from an EMBL/GenBank/DDBJ whole genome shotgun (WGS) entry which is preliminary data.</text>
</comment>
<feature type="domain" description="NADP-dependent oxidoreductase" evidence="2">
    <location>
        <begin position="22"/>
        <end position="320"/>
    </location>
</feature>
<name>A0A8K0JN02_9TREE</name>
<dbReference type="Pfam" id="PF00248">
    <property type="entry name" value="Aldo_ket_red"/>
    <property type="match status" value="1"/>
</dbReference>
<dbReference type="PRINTS" id="PR00069">
    <property type="entry name" value="ALDKETRDTASE"/>
</dbReference>
<gene>
    <name evidence="3" type="ORF">FFLO_03016</name>
</gene>
<sequence>MSTAQSQIPTAKLGSNGPAIPRLGFGLMGLSAFYGGYESDEKRFEVLDRAIELGETFWDTSDIYGDNEDLLGKYFKHNPSARQKVFLATKFAGQFDGQTMTVDSSPEYAKKALEKSLQRLGLDSVDLYYVHRIDGKTPIEKTMEFLKEAQQQGKIKYIGLSEASARTLRRASKIVHIDAVQLEYSPFALECEADDDRYGVLKACRELGTAIVAYSPLGRGLLTGQFRSPDDFEDGDFRKYSPRFSKENFPKNLEIVDKIEQLAKKKNVTPGQLTLAWLLAQGDDIFPIPGTKKIKYLEENVGGAGVKLSKEEVDEIRQVVEAAEVAGGRYPDGYEDGLYADTPEL</sequence>
<organism evidence="3 4">
    <name type="scientific">Filobasidium floriforme</name>
    <dbReference type="NCBI Taxonomy" id="5210"/>
    <lineage>
        <taxon>Eukaryota</taxon>
        <taxon>Fungi</taxon>
        <taxon>Dikarya</taxon>
        <taxon>Basidiomycota</taxon>
        <taxon>Agaricomycotina</taxon>
        <taxon>Tremellomycetes</taxon>
        <taxon>Filobasidiales</taxon>
        <taxon>Filobasidiaceae</taxon>
        <taxon>Filobasidium</taxon>
    </lineage>
</organism>
<dbReference type="Gene3D" id="3.20.20.100">
    <property type="entry name" value="NADP-dependent oxidoreductase domain"/>
    <property type="match status" value="1"/>
</dbReference>
<reference evidence="3" key="1">
    <citation type="submission" date="2020-04" db="EMBL/GenBank/DDBJ databases">
        <title>Analysis of mating type loci in Filobasidium floriforme.</title>
        <authorList>
            <person name="Nowrousian M."/>
        </authorList>
    </citation>
    <scope>NUCLEOTIDE SEQUENCE</scope>
    <source>
        <strain evidence="3">CBS 6242</strain>
    </source>
</reference>